<dbReference type="InterPro" id="IPR003593">
    <property type="entry name" value="AAA+_ATPase"/>
</dbReference>
<dbReference type="Gene3D" id="3.40.50.300">
    <property type="entry name" value="P-loop containing nucleotide triphosphate hydrolases"/>
    <property type="match status" value="1"/>
</dbReference>
<gene>
    <name evidence="7" type="ORF">SAMN04487751_2378</name>
</gene>
<keyword evidence="5" id="KW-0029">Amino-acid transport</keyword>
<keyword evidence="4 7" id="KW-0067">ATP-binding</keyword>
<evidence type="ECO:0000313" key="8">
    <source>
        <dbReference type="Proteomes" id="UP000198702"/>
    </source>
</evidence>
<dbReference type="CDD" id="cd03224">
    <property type="entry name" value="ABC_TM1139_LivF_branched"/>
    <property type="match status" value="1"/>
</dbReference>
<name>A0A7Z7D0Q1_9MICO</name>
<evidence type="ECO:0000256" key="1">
    <source>
        <dbReference type="ARBA" id="ARBA00005417"/>
    </source>
</evidence>
<dbReference type="RefSeq" id="WP_028496718.1">
    <property type="nucleotide sequence ID" value="NZ_FOQZ01000003.1"/>
</dbReference>
<dbReference type="PANTHER" id="PTHR43820">
    <property type="entry name" value="HIGH-AFFINITY BRANCHED-CHAIN AMINO ACID TRANSPORT ATP-BINDING PROTEIN LIVF"/>
    <property type="match status" value="1"/>
</dbReference>
<dbReference type="InterPro" id="IPR027417">
    <property type="entry name" value="P-loop_NTPase"/>
</dbReference>
<dbReference type="SMART" id="SM00382">
    <property type="entry name" value="AAA"/>
    <property type="match status" value="1"/>
</dbReference>
<reference evidence="7 8" key="1">
    <citation type="submission" date="2016-10" db="EMBL/GenBank/DDBJ databases">
        <authorList>
            <person name="Varghese N."/>
            <person name="Submissions S."/>
        </authorList>
    </citation>
    <scope>NUCLEOTIDE SEQUENCE [LARGE SCALE GENOMIC DNA]</scope>
    <source>
        <strain evidence="7 8">UNC380MFSha3.1</strain>
    </source>
</reference>
<dbReference type="GO" id="GO:0015658">
    <property type="term" value="F:branched-chain amino acid transmembrane transporter activity"/>
    <property type="evidence" value="ECO:0007669"/>
    <property type="project" value="TreeGrafter"/>
</dbReference>
<comment type="similarity">
    <text evidence="1">Belongs to the ABC transporter superfamily.</text>
</comment>
<dbReference type="Pfam" id="PF00005">
    <property type="entry name" value="ABC_tran"/>
    <property type="match status" value="1"/>
</dbReference>
<comment type="caution">
    <text evidence="7">The sequence shown here is derived from an EMBL/GenBank/DDBJ whole genome shotgun (WGS) entry which is preliminary data.</text>
</comment>
<evidence type="ECO:0000256" key="3">
    <source>
        <dbReference type="ARBA" id="ARBA00022741"/>
    </source>
</evidence>
<feature type="domain" description="ABC transporter" evidence="6">
    <location>
        <begin position="5"/>
        <end position="237"/>
    </location>
</feature>
<keyword evidence="3" id="KW-0547">Nucleotide-binding</keyword>
<dbReference type="PROSITE" id="PS00211">
    <property type="entry name" value="ABC_TRANSPORTER_1"/>
    <property type="match status" value="1"/>
</dbReference>
<evidence type="ECO:0000313" key="7">
    <source>
        <dbReference type="EMBL" id="SFI61111.1"/>
    </source>
</evidence>
<dbReference type="SUPFAM" id="SSF52540">
    <property type="entry name" value="P-loop containing nucleoside triphosphate hydrolases"/>
    <property type="match status" value="1"/>
</dbReference>
<dbReference type="InterPro" id="IPR052156">
    <property type="entry name" value="BCAA_Transport_ATP-bd_LivF"/>
</dbReference>
<dbReference type="InterPro" id="IPR003439">
    <property type="entry name" value="ABC_transporter-like_ATP-bd"/>
</dbReference>
<dbReference type="AlphaFoldDB" id="A0A7Z7D0Q1"/>
<dbReference type="GO" id="GO:0016887">
    <property type="term" value="F:ATP hydrolysis activity"/>
    <property type="evidence" value="ECO:0007669"/>
    <property type="project" value="InterPro"/>
</dbReference>
<dbReference type="GO" id="GO:0015807">
    <property type="term" value="P:L-amino acid transport"/>
    <property type="evidence" value="ECO:0007669"/>
    <property type="project" value="TreeGrafter"/>
</dbReference>
<sequence length="245" mass="26286">MTVGLEVRDLETGYGELRVVRGLSLSCNVGEITALLGRNGAGKTTTLSAIAGLLPTNAGTVAIHGEVQTGPPARRVANGLSMVQEGKRVFRARTVEENLRLGGFVHRGRSGFLDAGIERSYERFPILKEKRNQAAGMLSGGQQQMLAIAQALMADPKVLMLDEPSAGLAPSIVEEVFNEITSLKTEGLCVLLVEQLIDNSLAIADRVAVLDHGRITIDTEVKALTSWDVLRESYLGTTSETETNE</sequence>
<dbReference type="Proteomes" id="UP000198702">
    <property type="component" value="Unassembled WGS sequence"/>
</dbReference>
<accession>A0A7Z7D0Q1</accession>
<evidence type="ECO:0000259" key="6">
    <source>
        <dbReference type="PROSITE" id="PS50893"/>
    </source>
</evidence>
<evidence type="ECO:0000256" key="4">
    <source>
        <dbReference type="ARBA" id="ARBA00022840"/>
    </source>
</evidence>
<evidence type="ECO:0000256" key="2">
    <source>
        <dbReference type="ARBA" id="ARBA00022448"/>
    </source>
</evidence>
<evidence type="ECO:0000256" key="5">
    <source>
        <dbReference type="ARBA" id="ARBA00022970"/>
    </source>
</evidence>
<dbReference type="PANTHER" id="PTHR43820:SF4">
    <property type="entry name" value="HIGH-AFFINITY BRANCHED-CHAIN AMINO ACID TRANSPORT ATP-BINDING PROTEIN LIVF"/>
    <property type="match status" value="1"/>
</dbReference>
<protein>
    <submittedName>
        <fullName evidence="7">Amino acid/amide ABC transporter ATP-binding protein 2, HAAT family</fullName>
    </submittedName>
</protein>
<organism evidence="7 8">
    <name type="scientific">Microbacterium saccharophilum</name>
    <dbReference type="NCBI Taxonomy" id="1213358"/>
    <lineage>
        <taxon>Bacteria</taxon>
        <taxon>Bacillati</taxon>
        <taxon>Actinomycetota</taxon>
        <taxon>Actinomycetes</taxon>
        <taxon>Micrococcales</taxon>
        <taxon>Microbacteriaceae</taxon>
        <taxon>Microbacterium</taxon>
    </lineage>
</organism>
<dbReference type="GO" id="GO:0005524">
    <property type="term" value="F:ATP binding"/>
    <property type="evidence" value="ECO:0007669"/>
    <property type="project" value="UniProtKB-KW"/>
</dbReference>
<dbReference type="PROSITE" id="PS50893">
    <property type="entry name" value="ABC_TRANSPORTER_2"/>
    <property type="match status" value="1"/>
</dbReference>
<dbReference type="InterPro" id="IPR017871">
    <property type="entry name" value="ABC_transporter-like_CS"/>
</dbReference>
<dbReference type="EMBL" id="FOQZ01000003">
    <property type="protein sequence ID" value="SFI61111.1"/>
    <property type="molecule type" value="Genomic_DNA"/>
</dbReference>
<proteinExistence type="inferred from homology"/>
<keyword evidence="2" id="KW-0813">Transport</keyword>